<dbReference type="Proteomes" id="UP000887576">
    <property type="component" value="Unplaced"/>
</dbReference>
<organism evidence="1 2">
    <name type="scientific">Panagrolaimus sp. JU765</name>
    <dbReference type="NCBI Taxonomy" id="591449"/>
    <lineage>
        <taxon>Eukaryota</taxon>
        <taxon>Metazoa</taxon>
        <taxon>Ecdysozoa</taxon>
        <taxon>Nematoda</taxon>
        <taxon>Chromadorea</taxon>
        <taxon>Rhabditida</taxon>
        <taxon>Tylenchina</taxon>
        <taxon>Panagrolaimomorpha</taxon>
        <taxon>Panagrolaimoidea</taxon>
        <taxon>Panagrolaimidae</taxon>
        <taxon>Panagrolaimus</taxon>
    </lineage>
</organism>
<name>A0AC34R964_9BILA</name>
<reference evidence="2" key="1">
    <citation type="submission" date="2022-11" db="UniProtKB">
        <authorList>
            <consortium name="WormBaseParasite"/>
        </authorList>
    </citation>
    <scope>IDENTIFICATION</scope>
</reference>
<proteinExistence type="predicted"/>
<evidence type="ECO:0000313" key="2">
    <source>
        <dbReference type="WBParaSite" id="JU765_v2.g4556.t1"/>
    </source>
</evidence>
<sequence length="72" mass="8230">MFVIWPLSFISNKFFYGLYSHPTTGTQIYVSSGVNYWGPPIKMPNLCEVVNIRLHPMHSDSDTVVKIEKPIS</sequence>
<dbReference type="WBParaSite" id="JU765_v2.g4556.t1">
    <property type="protein sequence ID" value="JU765_v2.g4556.t1"/>
    <property type="gene ID" value="JU765_v2.g4556"/>
</dbReference>
<protein>
    <submittedName>
        <fullName evidence="2">Uncharacterized protein</fullName>
    </submittedName>
</protein>
<accession>A0AC34R964</accession>
<evidence type="ECO:0000313" key="1">
    <source>
        <dbReference type="Proteomes" id="UP000887576"/>
    </source>
</evidence>